<evidence type="ECO:0000256" key="2">
    <source>
        <dbReference type="ARBA" id="ARBA00010671"/>
    </source>
</evidence>
<evidence type="ECO:0000259" key="6">
    <source>
        <dbReference type="Pfam" id="PF01276"/>
    </source>
</evidence>
<comment type="caution">
    <text evidence="8">The sequence shown here is derived from an EMBL/GenBank/DDBJ whole genome shotgun (WGS) entry which is preliminary data.</text>
</comment>
<keyword evidence="5" id="KW-0456">Lyase</keyword>
<dbReference type="Proteomes" id="UP001286174">
    <property type="component" value="Unassembled WGS sequence"/>
</dbReference>
<dbReference type="Pfam" id="PF03711">
    <property type="entry name" value="OKR_DC_1_C"/>
    <property type="match status" value="1"/>
</dbReference>
<dbReference type="InterPro" id="IPR008286">
    <property type="entry name" value="Prn/Lys/Arg_de-COase_C"/>
</dbReference>
<evidence type="ECO:0000256" key="5">
    <source>
        <dbReference type="ARBA" id="ARBA00023239"/>
    </source>
</evidence>
<dbReference type="AlphaFoldDB" id="A0AB35TZX4"/>
<dbReference type="SUPFAM" id="SSF53383">
    <property type="entry name" value="PLP-dependent transferases"/>
    <property type="match status" value="1"/>
</dbReference>
<evidence type="ECO:0000313" key="8">
    <source>
        <dbReference type="EMBL" id="MDX8418868.1"/>
    </source>
</evidence>
<comment type="cofactor">
    <cofactor evidence="1">
        <name>pyridoxal 5'-phosphate</name>
        <dbReference type="ChEBI" id="CHEBI:597326"/>
    </cofactor>
</comment>
<dbReference type="Pfam" id="PF01276">
    <property type="entry name" value="OKR_DC_1"/>
    <property type="match status" value="1"/>
</dbReference>
<keyword evidence="8" id="KW-0032">Aminotransferase</keyword>
<dbReference type="Gene3D" id="3.40.640.10">
    <property type="entry name" value="Type I PLP-dependent aspartate aminotransferase-like (Major domain)"/>
    <property type="match status" value="1"/>
</dbReference>
<dbReference type="InterPro" id="IPR015424">
    <property type="entry name" value="PyrdxlP-dep_Trfase"/>
</dbReference>
<comment type="similarity">
    <text evidence="2">Belongs to the Orn/Lys/Arg decarboxylase class-I family.</text>
</comment>
<evidence type="ECO:0000256" key="3">
    <source>
        <dbReference type="ARBA" id="ARBA00022793"/>
    </source>
</evidence>
<keyword evidence="3" id="KW-0210">Decarboxylase</keyword>
<protein>
    <submittedName>
        <fullName evidence="8">Aminotransferase class I/II-fold pyridoxal phosphate-dependent enzyme</fullName>
    </submittedName>
</protein>
<organism evidence="8 9">
    <name type="scientific">Grylomicrobium aquisgranensis</name>
    <dbReference type="NCBI Taxonomy" id="2926318"/>
    <lineage>
        <taxon>Bacteria</taxon>
        <taxon>Bacillati</taxon>
        <taxon>Bacillota</taxon>
        <taxon>Erysipelotrichia</taxon>
        <taxon>Erysipelotrichales</taxon>
        <taxon>Erysipelotrichaceae</taxon>
        <taxon>Grylomicrobium</taxon>
    </lineage>
</organism>
<dbReference type="InterPro" id="IPR036633">
    <property type="entry name" value="Prn/Lys/Arg_de-COase_C_sf"/>
</dbReference>
<dbReference type="RefSeq" id="WP_370595454.1">
    <property type="nucleotide sequence ID" value="NZ_JALBUR010000003.1"/>
</dbReference>
<proteinExistence type="inferred from homology"/>
<accession>A0AB35TZX4</accession>
<keyword evidence="8" id="KW-0808">Transferase</keyword>
<keyword evidence="9" id="KW-1185">Reference proteome</keyword>
<feature type="domain" description="Orn/Lys/Arg decarboxylase C-terminal" evidence="7">
    <location>
        <begin position="393"/>
        <end position="458"/>
    </location>
</feature>
<dbReference type="EMBL" id="JALBUR010000003">
    <property type="protein sequence ID" value="MDX8418868.1"/>
    <property type="molecule type" value="Genomic_DNA"/>
</dbReference>
<evidence type="ECO:0000256" key="4">
    <source>
        <dbReference type="ARBA" id="ARBA00022898"/>
    </source>
</evidence>
<dbReference type="InterPro" id="IPR000310">
    <property type="entry name" value="Orn/Lys/Arg_deCO2ase_major_dom"/>
</dbReference>
<dbReference type="Gene3D" id="3.90.100.10">
    <property type="entry name" value="Orn/Lys/Arg decarboxylase, C-terminal domain"/>
    <property type="match status" value="1"/>
</dbReference>
<feature type="domain" description="Orn/Lys/Arg decarboxylases family 1 pyridoxal-P attachment site" evidence="6">
    <location>
        <begin position="3"/>
        <end position="317"/>
    </location>
</feature>
<dbReference type="PANTHER" id="PTHR43277">
    <property type="entry name" value="ARGININE DECARBOXYLASE"/>
    <property type="match status" value="1"/>
</dbReference>
<reference evidence="8 9" key="1">
    <citation type="submission" date="2022-03" db="EMBL/GenBank/DDBJ databases">
        <title>Novel taxa within the pig intestine.</title>
        <authorList>
            <person name="Wylensek D."/>
            <person name="Bishof K."/>
            <person name="Afrizal A."/>
            <person name="Clavel T."/>
        </authorList>
    </citation>
    <scope>NUCLEOTIDE SEQUENCE [LARGE SCALE GENOMIC DNA]</scope>
    <source>
        <strain evidence="8 9">CLA-KB-P133</strain>
    </source>
</reference>
<gene>
    <name evidence="8" type="ORF">MOZ60_02025</name>
</gene>
<name>A0AB35TZX4_9FIRM</name>
<dbReference type="SUPFAM" id="SSF55904">
    <property type="entry name" value="Ornithine decarboxylase C-terminal domain"/>
    <property type="match status" value="1"/>
</dbReference>
<evidence type="ECO:0000256" key="1">
    <source>
        <dbReference type="ARBA" id="ARBA00001933"/>
    </source>
</evidence>
<dbReference type="InterPro" id="IPR052357">
    <property type="entry name" value="Orn_Lys_Arg_decarboxylase-I"/>
</dbReference>
<dbReference type="InterPro" id="IPR015421">
    <property type="entry name" value="PyrdxlP-dep_Trfase_major"/>
</dbReference>
<dbReference type="PANTHER" id="PTHR43277:SF4">
    <property type="entry name" value="ARGININE DECARBOXYLASE"/>
    <property type="match status" value="1"/>
</dbReference>
<sequence length="477" mass="53499">MTLYDNYIRYAKGDMYPFHMPGHKRNTELIRMMNPYMFDSTEITDLDDLHNPDDKAGWIQDSEKLAAELFHSRYSFYTVNGSTGALIASVLALSKPHQKVLVARNCHISIYNAIALAQLDPIYLWPKMDRDGICASIQPEQIQQAFQEHSDIALVILVSPTYEGVLSDISGIADIVHRHRARLLIDEAHGAHLALDHRFPKSAIETGADVVVQSLHKTLPCLTQTAILHVCSDRMDPNTIRRMIAVEETSSPSYILVCSCDQCIHLMKDHGRELFDAYWQRLTGFDQEMKSLQHLHILCHGSDAKENHPGFYDFDPGKILISTKGTSITGPALSKILRETYHLETEYTRMDAVLAMTSVADTREGFHRLEKALLEIDAELKAQEDHQNPISLPDTITTGTLSPSQAMEKEAENAEPDKAIGRIAREAVFAYPPGIPILVPGEVITKEQLSYLKKMQNAGLQVVSASHGFPHHLEVCR</sequence>
<evidence type="ECO:0000313" key="9">
    <source>
        <dbReference type="Proteomes" id="UP001286174"/>
    </source>
</evidence>
<dbReference type="GO" id="GO:0016831">
    <property type="term" value="F:carboxy-lyase activity"/>
    <property type="evidence" value="ECO:0007669"/>
    <property type="project" value="UniProtKB-KW"/>
</dbReference>
<dbReference type="GO" id="GO:0008483">
    <property type="term" value="F:transaminase activity"/>
    <property type="evidence" value="ECO:0007669"/>
    <property type="project" value="UniProtKB-KW"/>
</dbReference>
<keyword evidence="4" id="KW-0663">Pyridoxal phosphate</keyword>
<evidence type="ECO:0000259" key="7">
    <source>
        <dbReference type="Pfam" id="PF03711"/>
    </source>
</evidence>